<name>A0ABX8DGD5_9GAMM</name>
<evidence type="ECO:0000313" key="1">
    <source>
        <dbReference type="EMBL" id="QVK23745.1"/>
    </source>
</evidence>
<keyword evidence="2" id="KW-1185">Reference proteome</keyword>
<reference evidence="1 2" key="1">
    <citation type="journal article" date="2012" name="Int. J. Syst. Evol. Microbiol.">
        <title>Shewanella dokdonensis sp. nov., isolated from seawater.</title>
        <authorList>
            <person name="Sung H.R."/>
            <person name="Yoon J.H."/>
            <person name="Ghim S.Y."/>
        </authorList>
    </citation>
    <scope>NUCLEOTIDE SEQUENCE [LARGE SCALE GENOMIC DNA]</scope>
    <source>
        <strain evidence="1 2">DSM 23626</strain>
    </source>
</reference>
<sequence>MNFLIIGGYDTKNLGDYASFLALKKIFSEENPNFIVLSRHPNDNFSKEFDVTCIRNLDHQTKEQSHGRIFNGFNSNDNNDHLKKFMMKYQNVML</sequence>
<dbReference type="EMBL" id="CP074572">
    <property type="protein sequence ID" value="QVK23745.1"/>
    <property type="molecule type" value="Genomic_DNA"/>
</dbReference>
<dbReference type="Proteomes" id="UP000676428">
    <property type="component" value="Chromosome"/>
</dbReference>
<gene>
    <name evidence="1" type="ORF">KHX94_03325</name>
</gene>
<accession>A0ABX8DGD5</accession>
<protein>
    <recommendedName>
        <fullName evidence="3">Polysaccharide pyruvyl transferase domain-containing protein</fullName>
    </recommendedName>
</protein>
<organism evidence="1 2">
    <name type="scientific">Shewanella dokdonensis</name>
    <dbReference type="NCBI Taxonomy" id="712036"/>
    <lineage>
        <taxon>Bacteria</taxon>
        <taxon>Pseudomonadati</taxon>
        <taxon>Pseudomonadota</taxon>
        <taxon>Gammaproteobacteria</taxon>
        <taxon>Alteromonadales</taxon>
        <taxon>Shewanellaceae</taxon>
        <taxon>Shewanella</taxon>
    </lineage>
</organism>
<evidence type="ECO:0000313" key="2">
    <source>
        <dbReference type="Proteomes" id="UP000676428"/>
    </source>
</evidence>
<evidence type="ECO:0008006" key="3">
    <source>
        <dbReference type="Google" id="ProtNLM"/>
    </source>
</evidence>
<proteinExistence type="predicted"/>
<dbReference type="RefSeq" id="WP_213682362.1">
    <property type="nucleotide sequence ID" value="NZ_CP074572.1"/>
</dbReference>